<evidence type="ECO:0000256" key="1">
    <source>
        <dbReference type="SAM" id="MobiDB-lite"/>
    </source>
</evidence>
<dbReference type="AlphaFoldDB" id="A0A8D8RTR4"/>
<name>A0A8D8RTR4_9HEMI</name>
<dbReference type="EMBL" id="HBUF01177336">
    <property type="protein sequence ID" value="CAG6654327.1"/>
    <property type="molecule type" value="Transcribed_RNA"/>
</dbReference>
<organism evidence="2">
    <name type="scientific">Cacopsylla melanoneura</name>
    <dbReference type="NCBI Taxonomy" id="428564"/>
    <lineage>
        <taxon>Eukaryota</taxon>
        <taxon>Metazoa</taxon>
        <taxon>Ecdysozoa</taxon>
        <taxon>Arthropoda</taxon>
        <taxon>Hexapoda</taxon>
        <taxon>Insecta</taxon>
        <taxon>Pterygota</taxon>
        <taxon>Neoptera</taxon>
        <taxon>Paraneoptera</taxon>
        <taxon>Hemiptera</taxon>
        <taxon>Sternorrhyncha</taxon>
        <taxon>Psylloidea</taxon>
        <taxon>Psyllidae</taxon>
        <taxon>Psyllinae</taxon>
        <taxon>Cacopsylla</taxon>
    </lineage>
</organism>
<feature type="region of interest" description="Disordered" evidence="1">
    <location>
        <begin position="58"/>
        <end position="77"/>
    </location>
</feature>
<feature type="compositionally biased region" description="Basic and acidic residues" evidence="1">
    <location>
        <begin position="119"/>
        <end position="128"/>
    </location>
</feature>
<sequence length="128" mass="14611">MEKPPREQELIQRLQIEQKLLVKAVEHVDNYINKLLLEQDHIKSCLQEFVEPTDPLVVESGTEENSKNHADNPPSLTSPLYSMMDNEENVQAINSKPLDFDFDIDEIMPDTEASTVKMEAPDSPHPDL</sequence>
<feature type="region of interest" description="Disordered" evidence="1">
    <location>
        <begin position="109"/>
        <end position="128"/>
    </location>
</feature>
<evidence type="ECO:0000313" key="2">
    <source>
        <dbReference type="EMBL" id="CAG6654327.1"/>
    </source>
</evidence>
<protein>
    <submittedName>
        <fullName evidence="2">Uncharacterized protein</fullName>
    </submittedName>
</protein>
<proteinExistence type="predicted"/>
<reference evidence="2" key="1">
    <citation type="submission" date="2021-05" db="EMBL/GenBank/DDBJ databases">
        <authorList>
            <person name="Alioto T."/>
            <person name="Alioto T."/>
            <person name="Gomez Garrido J."/>
        </authorList>
    </citation>
    <scope>NUCLEOTIDE SEQUENCE</scope>
</reference>
<accession>A0A8D8RTR4</accession>